<dbReference type="InterPro" id="IPR007516">
    <property type="entry name" value="Co_F420_Hydgase/DH_bsu_N"/>
</dbReference>
<protein>
    <submittedName>
        <fullName evidence="3">Coenzyme F420 hydrogenase/dehydrogenase subunit beta domain-containing protein</fullName>
    </submittedName>
</protein>
<dbReference type="Pfam" id="PF04422">
    <property type="entry name" value="FrhB_FdhB_N"/>
    <property type="match status" value="1"/>
</dbReference>
<proteinExistence type="predicted"/>
<evidence type="ECO:0000259" key="1">
    <source>
        <dbReference type="Pfam" id="PF04422"/>
    </source>
</evidence>
<dbReference type="AlphaFoldDB" id="A0A176S7L4"/>
<dbReference type="GO" id="GO:0033354">
    <property type="term" value="P:chlorophyll cycle"/>
    <property type="evidence" value="ECO:0007669"/>
    <property type="project" value="TreeGrafter"/>
</dbReference>
<comment type="caution">
    <text evidence="3">The sequence shown here is derived from an EMBL/GenBank/DDBJ whole genome shotgun (WGS) entry which is preliminary data.</text>
</comment>
<dbReference type="InterPro" id="IPR045220">
    <property type="entry name" value="FRHB/FDHB/HCAR-like"/>
</dbReference>
<dbReference type="InterPro" id="IPR007525">
    <property type="entry name" value="FrhB_FdhB_C"/>
</dbReference>
<dbReference type="EMBL" id="LUTY01000115">
    <property type="protein sequence ID" value="OAD23886.1"/>
    <property type="molecule type" value="Genomic_DNA"/>
</dbReference>
<reference evidence="3 4" key="1">
    <citation type="submission" date="2016-05" db="EMBL/GenBank/DDBJ databases">
        <title>Single-cell genome of chain-forming Candidatus Thiomargarita nelsonii and comparison to other large sulfur-oxidizing bacteria.</title>
        <authorList>
            <person name="Winkel M."/>
            <person name="Salman V."/>
            <person name="Woyke T."/>
            <person name="Schulz-Vogt H."/>
            <person name="Richter M."/>
            <person name="Flood B."/>
            <person name="Bailey J."/>
            <person name="Amann R."/>
            <person name="Mussmann M."/>
        </authorList>
    </citation>
    <scope>NUCLEOTIDE SEQUENCE [LARGE SCALE GENOMIC DNA]</scope>
    <source>
        <strain evidence="3 4">THI036</strain>
    </source>
</reference>
<dbReference type="PANTHER" id="PTHR31332:SF0">
    <property type="entry name" value="7-HYDROXYMETHYL CHLOROPHYLL A REDUCTASE, CHLOROPLASTIC"/>
    <property type="match status" value="1"/>
</dbReference>
<feature type="domain" description="Coenzyme F420 hydrogenase/dehydrogenase beta subunit N-terminal" evidence="1">
    <location>
        <begin position="49"/>
        <end position="122"/>
    </location>
</feature>
<feature type="domain" description="Coenzyme F420 hydrogenase/dehydrogenase beta subunit C-terminal" evidence="2">
    <location>
        <begin position="136"/>
        <end position="188"/>
    </location>
</feature>
<dbReference type="PANTHER" id="PTHR31332">
    <property type="entry name" value="7-HYDROXYMETHYL CHLOROPHYLL A REDUCTASE, CHLOROPLASTIC"/>
    <property type="match status" value="1"/>
</dbReference>
<dbReference type="Proteomes" id="UP000076962">
    <property type="component" value="Unassembled WGS sequence"/>
</dbReference>
<feature type="non-terminal residue" evidence="3">
    <location>
        <position position="193"/>
    </location>
</feature>
<dbReference type="Pfam" id="PF04432">
    <property type="entry name" value="FrhB_FdhB_C"/>
    <property type="match status" value="1"/>
</dbReference>
<keyword evidence="4" id="KW-1185">Reference proteome</keyword>
<accession>A0A176S7L4</accession>
<name>A0A176S7L4_9GAMM</name>
<organism evidence="3 4">
    <name type="scientific">Candidatus Thiomargarita nelsonii</name>
    <dbReference type="NCBI Taxonomy" id="1003181"/>
    <lineage>
        <taxon>Bacteria</taxon>
        <taxon>Pseudomonadati</taxon>
        <taxon>Pseudomonadota</taxon>
        <taxon>Gammaproteobacteria</taxon>
        <taxon>Thiotrichales</taxon>
        <taxon>Thiotrichaceae</taxon>
        <taxon>Thiomargarita</taxon>
    </lineage>
</organism>
<dbReference type="GO" id="GO:0090415">
    <property type="term" value="F:7-hydroxymethyl chlorophyll a reductase activity"/>
    <property type="evidence" value="ECO:0007669"/>
    <property type="project" value="TreeGrafter"/>
</dbReference>
<evidence type="ECO:0000259" key="2">
    <source>
        <dbReference type="Pfam" id="PF04432"/>
    </source>
</evidence>
<evidence type="ECO:0000313" key="4">
    <source>
        <dbReference type="Proteomes" id="UP000076962"/>
    </source>
</evidence>
<sequence length="193" mass="20095">METGEANVALEKTALGICPGVNLGHDSELNDPALISTLVSDWGPVREVWEGFASDSELRYAGSSGGVTSALALYGIEGGKMHGVLHTAARSDVPYLNHTVLSTTRHEILSATGSRYAPASPCDGLQKIVDAPAPCIFIGKPCDVAAVQKARKFRPDLDEKVGLTIAIFCAGTPTTAGTLALLESFGVNEPGCL</sequence>
<gene>
    <name evidence="3" type="ORF">THIOM_000269</name>
</gene>
<evidence type="ECO:0000313" key="3">
    <source>
        <dbReference type="EMBL" id="OAD23886.1"/>
    </source>
</evidence>